<gene>
    <name evidence="1" type="ORF">KGQ19_19240</name>
</gene>
<proteinExistence type="predicted"/>
<keyword evidence="2" id="KW-1185">Reference proteome</keyword>
<name>A0ABS5KSK2_9ACTN</name>
<evidence type="ECO:0000313" key="2">
    <source>
        <dbReference type="Proteomes" id="UP000730482"/>
    </source>
</evidence>
<comment type="caution">
    <text evidence="1">The sequence shown here is derived from an EMBL/GenBank/DDBJ whole genome shotgun (WGS) entry which is preliminary data.</text>
</comment>
<sequence>MAEPMAAETVAPSDLESYQHAVRLVLTNDVITASRPTAAALKSVLAWADRMAKDFQELLGYRLEATAHHVRLIRRLDLLDGTQHSLFAAKSGRSFDRRRLAYLCLVLAAFHRSRTEIDLVDLVTVLGPSANAIDGLGFEATVTEHKRAVVDVVDWLVERGALRLSDGDAESWAKDSEHGDALYDIDHDICTTLFRPLRPLQFVDSARGLLDVEQTEAARRSVQREAAARRARRLLVEHPVVYFGQVDEATGAALRSAELAENLARMTGLSVERRAEGVALVDGSGRFTDRRFPGRGGAVARAAGLILAKIADLLEDPDSGPGVRRMTVPTAAEVLDDLIARIDAGRHTTDSLPVSASAAVSGGERTPAWEAPFVETAVLESMMRELYEEFGAGSFTEQWKYDTSGLLAEAVVLLTDLGLVHRVPGGVLVLPAAARYRNIKAAVPRRDWRDDQLALDLSDLLTEGQM</sequence>
<dbReference type="RefSeq" id="WP_212010580.1">
    <property type="nucleotide sequence ID" value="NZ_JAAFYZ010000061.1"/>
</dbReference>
<dbReference type="InterPro" id="IPR013494">
    <property type="entry name" value="CHP02678"/>
</dbReference>
<evidence type="ECO:0000313" key="1">
    <source>
        <dbReference type="EMBL" id="MBS2549004.1"/>
    </source>
</evidence>
<dbReference type="EMBL" id="JAAFYZ010000061">
    <property type="protein sequence ID" value="MBS2549004.1"/>
    <property type="molecule type" value="Genomic_DNA"/>
</dbReference>
<accession>A0ABS5KSK2</accession>
<dbReference type="Pfam" id="PF09661">
    <property type="entry name" value="DUF2398"/>
    <property type="match status" value="1"/>
</dbReference>
<protein>
    <submittedName>
        <fullName evidence="1">DUF2398 family protein</fullName>
    </submittedName>
</protein>
<dbReference type="Proteomes" id="UP000730482">
    <property type="component" value="Unassembled WGS sequence"/>
</dbReference>
<reference evidence="1 2" key="1">
    <citation type="submission" date="2020-02" db="EMBL/GenBank/DDBJ databases">
        <title>Acidophilic actinobacteria isolated from forest soil.</title>
        <authorList>
            <person name="Golinska P."/>
        </authorList>
    </citation>
    <scope>NUCLEOTIDE SEQUENCE [LARGE SCALE GENOMIC DNA]</scope>
    <source>
        <strain evidence="1 2">NL8</strain>
    </source>
</reference>
<organism evidence="1 2">
    <name type="scientific">Catenulispora pinistramenti</name>
    <dbReference type="NCBI Taxonomy" id="2705254"/>
    <lineage>
        <taxon>Bacteria</taxon>
        <taxon>Bacillati</taxon>
        <taxon>Actinomycetota</taxon>
        <taxon>Actinomycetes</taxon>
        <taxon>Catenulisporales</taxon>
        <taxon>Catenulisporaceae</taxon>
        <taxon>Catenulispora</taxon>
    </lineage>
</organism>